<dbReference type="PANTHER" id="PTHR44094:SF8">
    <property type="entry name" value="DNAJ HEAT SHOCK N-TERMINAL DOMAIN-CONTAINING PROTEIN-RELATED"/>
    <property type="match status" value="1"/>
</dbReference>
<protein>
    <submittedName>
        <fullName evidence="4">DnaJ domain containing protein</fullName>
    </submittedName>
</protein>
<dbReference type="PRINTS" id="PR00625">
    <property type="entry name" value="JDOMAIN"/>
</dbReference>
<accession>D8LDC1</accession>
<dbReference type="Pfam" id="PF00226">
    <property type="entry name" value="DnaJ"/>
    <property type="match status" value="1"/>
</dbReference>
<evidence type="ECO:0000259" key="3">
    <source>
        <dbReference type="PROSITE" id="PS50076"/>
    </source>
</evidence>
<feature type="region of interest" description="Disordered" evidence="1">
    <location>
        <begin position="147"/>
        <end position="171"/>
    </location>
</feature>
<feature type="compositionally biased region" description="Gly residues" evidence="1">
    <location>
        <begin position="147"/>
        <end position="159"/>
    </location>
</feature>
<dbReference type="PANTHER" id="PTHR44094">
    <property type="entry name" value="DNAJ HEAT SHOCK N-TERMINAL DOMAIN-CONTAINING PROTEIN"/>
    <property type="match status" value="1"/>
</dbReference>
<dbReference type="Proteomes" id="UP000002630">
    <property type="component" value="Unassembled WGS sequence"/>
</dbReference>
<evidence type="ECO:0000313" key="4">
    <source>
        <dbReference type="EMBL" id="CBN80179.1"/>
    </source>
</evidence>
<dbReference type="InParanoid" id="D8LDC1"/>
<dbReference type="SMART" id="SM00271">
    <property type="entry name" value="DnaJ"/>
    <property type="match status" value="1"/>
</dbReference>
<dbReference type="InterPro" id="IPR001623">
    <property type="entry name" value="DnaJ_domain"/>
</dbReference>
<dbReference type="EMBL" id="FN649760">
    <property type="protein sequence ID" value="CBN80179.1"/>
    <property type="molecule type" value="Genomic_DNA"/>
</dbReference>
<feature type="transmembrane region" description="Helical" evidence="2">
    <location>
        <begin position="40"/>
        <end position="65"/>
    </location>
</feature>
<dbReference type="OrthoDB" id="10250354at2759"/>
<dbReference type="PROSITE" id="PS50076">
    <property type="entry name" value="DNAJ_2"/>
    <property type="match status" value="1"/>
</dbReference>
<gene>
    <name evidence="4" type="ORF">Esi_0116_0058</name>
</gene>
<feature type="compositionally biased region" description="Low complexity" evidence="1">
    <location>
        <begin position="77"/>
        <end position="87"/>
    </location>
</feature>
<dbReference type="STRING" id="2880.D8LDC1"/>
<keyword evidence="2" id="KW-0812">Transmembrane</keyword>
<organism evidence="4 5">
    <name type="scientific">Ectocarpus siliculosus</name>
    <name type="common">Brown alga</name>
    <name type="synonym">Conferva siliculosa</name>
    <dbReference type="NCBI Taxonomy" id="2880"/>
    <lineage>
        <taxon>Eukaryota</taxon>
        <taxon>Sar</taxon>
        <taxon>Stramenopiles</taxon>
        <taxon>Ochrophyta</taxon>
        <taxon>PX clade</taxon>
        <taxon>Phaeophyceae</taxon>
        <taxon>Ectocarpales</taxon>
        <taxon>Ectocarpaceae</taxon>
        <taxon>Ectocarpus</taxon>
    </lineage>
</organism>
<proteinExistence type="predicted"/>
<dbReference type="Pfam" id="PF14308">
    <property type="entry name" value="DnaJ-X"/>
    <property type="match status" value="1"/>
</dbReference>
<dbReference type="Gene3D" id="1.10.287.110">
    <property type="entry name" value="DnaJ domain"/>
    <property type="match status" value="1"/>
</dbReference>
<feature type="domain" description="J" evidence="3">
    <location>
        <begin position="174"/>
        <end position="231"/>
    </location>
</feature>
<dbReference type="SUPFAM" id="SSF46565">
    <property type="entry name" value="Chaperone J-domain"/>
    <property type="match status" value="1"/>
</dbReference>
<name>D8LDC1_ECTSI</name>
<keyword evidence="2" id="KW-1133">Transmembrane helix</keyword>
<evidence type="ECO:0000256" key="2">
    <source>
        <dbReference type="SAM" id="Phobius"/>
    </source>
</evidence>
<dbReference type="InterPro" id="IPR026894">
    <property type="entry name" value="DnaJ_X"/>
</dbReference>
<dbReference type="eggNOG" id="KOG0691">
    <property type="taxonomic scope" value="Eukaryota"/>
</dbReference>
<dbReference type="InterPro" id="IPR036869">
    <property type="entry name" value="J_dom_sf"/>
</dbReference>
<reference evidence="4 5" key="1">
    <citation type="journal article" date="2010" name="Nature">
        <title>The Ectocarpus genome and the independent evolution of multicellularity in brown algae.</title>
        <authorList>
            <person name="Cock J.M."/>
            <person name="Sterck L."/>
            <person name="Rouze P."/>
            <person name="Scornet D."/>
            <person name="Allen A.E."/>
            <person name="Amoutzias G."/>
            <person name="Anthouard V."/>
            <person name="Artiguenave F."/>
            <person name="Aury J.M."/>
            <person name="Badger J.H."/>
            <person name="Beszteri B."/>
            <person name="Billiau K."/>
            <person name="Bonnet E."/>
            <person name="Bothwell J.H."/>
            <person name="Bowler C."/>
            <person name="Boyen C."/>
            <person name="Brownlee C."/>
            <person name="Carrano C.J."/>
            <person name="Charrier B."/>
            <person name="Cho G.Y."/>
            <person name="Coelho S.M."/>
            <person name="Collen J."/>
            <person name="Corre E."/>
            <person name="Da Silva C."/>
            <person name="Delage L."/>
            <person name="Delaroque N."/>
            <person name="Dittami S.M."/>
            <person name="Doulbeau S."/>
            <person name="Elias M."/>
            <person name="Farnham G."/>
            <person name="Gachon C.M."/>
            <person name="Gschloessl B."/>
            <person name="Heesch S."/>
            <person name="Jabbari K."/>
            <person name="Jubin C."/>
            <person name="Kawai H."/>
            <person name="Kimura K."/>
            <person name="Kloareg B."/>
            <person name="Kupper F.C."/>
            <person name="Lang D."/>
            <person name="Le Bail A."/>
            <person name="Leblanc C."/>
            <person name="Lerouge P."/>
            <person name="Lohr M."/>
            <person name="Lopez P.J."/>
            <person name="Martens C."/>
            <person name="Maumus F."/>
            <person name="Michel G."/>
            <person name="Miranda-Saavedra D."/>
            <person name="Morales J."/>
            <person name="Moreau H."/>
            <person name="Motomura T."/>
            <person name="Nagasato C."/>
            <person name="Napoli C.A."/>
            <person name="Nelson D.R."/>
            <person name="Nyvall-Collen P."/>
            <person name="Peters A.F."/>
            <person name="Pommier C."/>
            <person name="Potin P."/>
            <person name="Poulain J."/>
            <person name="Quesneville H."/>
            <person name="Read B."/>
            <person name="Rensing S.A."/>
            <person name="Ritter A."/>
            <person name="Rousvoal S."/>
            <person name="Samanta M."/>
            <person name="Samson G."/>
            <person name="Schroeder D.C."/>
            <person name="Segurens B."/>
            <person name="Strittmatter M."/>
            <person name="Tonon T."/>
            <person name="Tregear J.W."/>
            <person name="Valentin K."/>
            <person name="von Dassow P."/>
            <person name="Yamagishi T."/>
            <person name="Van de Peer Y."/>
            <person name="Wincker P."/>
        </authorList>
    </citation>
    <scope>NUCLEOTIDE SEQUENCE [LARGE SCALE GENOMIC DNA]</scope>
    <source>
        <strain evidence="5">Ec32 / CCAP1310/4</strain>
    </source>
</reference>
<evidence type="ECO:0000256" key="1">
    <source>
        <dbReference type="SAM" id="MobiDB-lite"/>
    </source>
</evidence>
<keyword evidence="5" id="KW-1185">Reference proteome</keyword>
<evidence type="ECO:0000313" key="5">
    <source>
        <dbReference type="Proteomes" id="UP000002630"/>
    </source>
</evidence>
<feature type="region of interest" description="Disordered" evidence="1">
    <location>
        <begin position="77"/>
        <end position="99"/>
    </location>
</feature>
<dbReference type="InterPro" id="IPR052423">
    <property type="entry name" value="EMIR"/>
</dbReference>
<keyword evidence="2" id="KW-0472">Membrane</keyword>
<sequence length="439" mass="47990">MMRGMDNPRHHGTHLADGNDRAVHQTCCRRRRRPRPLSATARRATVVVSVASATLAAVVLVLAVVAHPTAAATSTAAAASTWSSGTSGNNRQQSPDTPGLPKGRRCTCLLVGVPPCISCWHFASSYLRRTLYLAGGTVVPTPWGLRGGGGQGGRGGGKGATPPAYARTPPRDGVLYDELEVHWGATAREIKKAYYRLAVQHHPDKKPGDSQSEDRFKRVSEAYQILQDDSVRVGCTDVKEAASIAVLKVFRTFLGGGMFEHLIGPLSPRMVPVRDPDYHHRKSKSLAEELERRLEVDVRGNSFYFNQAAWAEALQLREQSMGREILRTVGYVYKNYAQRSLGKLAPNVLQPQALRGRMRFYSDQAHRVNNMLSAVSSTTRLYVHLQTSSAWSWRSTLIGWLKGLLSLSLPSIHPSLLRAVHVSGAGIAVGGGSFSWPML</sequence>
<dbReference type="AlphaFoldDB" id="D8LDC1"/>
<dbReference type="CDD" id="cd06257">
    <property type="entry name" value="DnaJ"/>
    <property type="match status" value="1"/>
</dbReference>
<feature type="region of interest" description="Disordered" evidence="1">
    <location>
        <begin position="1"/>
        <end position="23"/>
    </location>
</feature>